<dbReference type="InterPro" id="IPR007853">
    <property type="entry name" value="Znf_DNL-typ"/>
</dbReference>
<dbReference type="GO" id="GO:0050821">
    <property type="term" value="P:protein stabilization"/>
    <property type="evidence" value="ECO:0007669"/>
    <property type="project" value="TreeGrafter"/>
</dbReference>
<dbReference type="Pfam" id="PF05180">
    <property type="entry name" value="zf-DNL"/>
    <property type="match status" value="1"/>
</dbReference>
<evidence type="ECO:0000256" key="4">
    <source>
        <dbReference type="PROSITE-ProRule" id="PRU00834"/>
    </source>
</evidence>
<keyword evidence="3" id="KW-0862">Zinc</keyword>
<dbReference type="AlphaFoldDB" id="A0A7S0S1I2"/>
<dbReference type="GO" id="GO:0006457">
    <property type="term" value="P:protein folding"/>
    <property type="evidence" value="ECO:0007669"/>
    <property type="project" value="TreeGrafter"/>
</dbReference>
<proteinExistence type="predicted"/>
<protein>
    <recommendedName>
        <fullName evidence="5">DNL-type domain-containing protein</fullName>
    </recommendedName>
</protein>
<dbReference type="PROSITE" id="PS51501">
    <property type="entry name" value="ZF_DNL"/>
    <property type="match status" value="1"/>
</dbReference>
<dbReference type="GO" id="GO:0005739">
    <property type="term" value="C:mitochondrion"/>
    <property type="evidence" value="ECO:0007669"/>
    <property type="project" value="TreeGrafter"/>
</dbReference>
<gene>
    <name evidence="6" type="ORF">CLEI1391_LOCUS18035</name>
</gene>
<name>A0A7S0S1I2_9CHLO</name>
<evidence type="ECO:0000313" key="6">
    <source>
        <dbReference type="EMBL" id="CAD8693852.1"/>
    </source>
</evidence>
<dbReference type="PANTHER" id="PTHR20922">
    <property type="entry name" value="DNL-TYPE ZINC FINGER PROTEIN"/>
    <property type="match status" value="1"/>
</dbReference>
<dbReference type="GO" id="GO:0008270">
    <property type="term" value="F:zinc ion binding"/>
    <property type="evidence" value="ECO:0007669"/>
    <property type="project" value="UniProtKB-KW"/>
</dbReference>
<dbReference type="GO" id="GO:0051087">
    <property type="term" value="F:protein-folding chaperone binding"/>
    <property type="evidence" value="ECO:0007669"/>
    <property type="project" value="TreeGrafter"/>
</dbReference>
<evidence type="ECO:0000256" key="3">
    <source>
        <dbReference type="ARBA" id="ARBA00022833"/>
    </source>
</evidence>
<dbReference type="GO" id="GO:0030150">
    <property type="term" value="P:protein import into mitochondrial matrix"/>
    <property type="evidence" value="ECO:0007669"/>
    <property type="project" value="TreeGrafter"/>
</dbReference>
<evidence type="ECO:0000256" key="2">
    <source>
        <dbReference type="ARBA" id="ARBA00022771"/>
    </source>
</evidence>
<evidence type="ECO:0000259" key="5">
    <source>
        <dbReference type="PROSITE" id="PS51501"/>
    </source>
</evidence>
<evidence type="ECO:0000256" key="1">
    <source>
        <dbReference type="ARBA" id="ARBA00022723"/>
    </source>
</evidence>
<dbReference type="EMBL" id="HBFB01032228">
    <property type="protein sequence ID" value="CAD8693852.1"/>
    <property type="molecule type" value="Transcribed_RNA"/>
</dbReference>
<sequence>MLLQAQRRVGGASIARAAPSKLTTSRVVRALASANECEPEVARAVPLPSGGLWLLDYLQNQFYDVRGDSFVVKRAESEVEGAAPRSRRVRSIVPNKQEVLGMIHKAVWHHPERIMLEGPTVDAEAQSVDITDCLEVVTDEEQAEASRTITPNTTCTGIIMVPQADAEEERGEIEEIYVTNSTSPRRTKMVGFTCQRCGARNMSAINPNSFLSGTLVAQCAKCEVWHKLSDHLGLFHDLKGPVFGRAKGPISMADIPPSLRHLDPTAYNHPPAADPNDN</sequence>
<keyword evidence="1" id="KW-0479">Metal-binding</keyword>
<accession>A0A7S0S1I2</accession>
<dbReference type="PANTHER" id="PTHR20922:SF13">
    <property type="entry name" value="DNL-TYPE ZINC FINGER PROTEIN"/>
    <property type="match status" value="1"/>
</dbReference>
<organism evidence="6">
    <name type="scientific">Chlamydomonas leiostraca</name>
    <dbReference type="NCBI Taxonomy" id="1034604"/>
    <lineage>
        <taxon>Eukaryota</taxon>
        <taxon>Viridiplantae</taxon>
        <taxon>Chlorophyta</taxon>
        <taxon>core chlorophytes</taxon>
        <taxon>Chlorophyceae</taxon>
        <taxon>CS clade</taxon>
        <taxon>Chlamydomonadales</taxon>
        <taxon>Chlamydomonadaceae</taxon>
        <taxon>Chlamydomonas</taxon>
    </lineage>
</organism>
<feature type="domain" description="DNL-type" evidence="5">
    <location>
        <begin position="183"/>
        <end position="278"/>
    </location>
</feature>
<reference evidence="6" key="1">
    <citation type="submission" date="2021-01" db="EMBL/GenBank/DDBJ databases">
        <authorList>
            <person name="Corre E."/>
            <person name="Pelletier E."/>
            <person name="Niang G."/>
            <person name="Scheremetjew M."/>
            <person name="Finn R."/>
            <person name="Kale V."/>
            <person name="Holt S."/>
            <person name="Cochrane G."/>
            <person name="Meng A."/>
            <person name="Brown T."/>
            <person name="Cohen L."/>
        </authorList>
    </citation>
    <scope>NUCLEOTIDE SEQUENCE</scope>
    <source>
        <strain evidence="6">SAG 11-49</strain>
    </source>
</reference>
<dbReference type="InterPro" id="IPR024158">
    <property type="entry name" value="Mt_import_TIM15"/>
</dbReference>
<keyword evidence="2 4" id="KW-0863">Zinc-finger</keyword>